<reference evidence="2 3" key="1">
    <citation type="submission" date="2022-02" db="EMBL/GenBank/DDBJ databases">
        <title>Shinella B3.7 sp. nov., isolated from Sediment (Zhairuo Island).</title>
        <authorList>
            <person name="Chen G."/>
        </authorList>
    </citation>
    <scope>NUCLEOTIDE SEQUENCE [LARGE SCALE GENOMIC DNA]</scope>
    <source>
        <strain evidence="2 3">B3.7</strain>
        <plasmid evidence="2">unnamed</plasmid>
    </source>
</reference>
<organism evidence="2 3">
    <name type="scientific">Shinella sedimenti</name>
    <dbReference type="NCBI Taxonomy" id="2919913"/>
    <lineage>
        <taxon>Bacteria</taxon>
        <taxon>Pseudomonadati</taxon>
        <taxon>Pseudomonadota</taxon>
        <taxon>Alphaproteobacteria</taxon>
        <taxon>Hyphomicrobiales</taxon>
        <taxon>Rhizobiaceae</taxon>
        <taxon>Shinella</taxon>
    </lineage>
</organism>
<keyword evidence="1" id="KW-0812">Transmembrane</keyword>
<comment type="caution">
    <text evidence="2">The sequence shown here is derived from an EMBL/GenBank/DDBJ whole genome shotgun (WGS) entry which is preliminary data.</text>
</comment>
<sequence>MPGSASGFKLKGLFVTVEREIDYEVGQDDVDFMGLDIHIPVFFISGGIVVLFVFFAATLQAPMADFFGWLRPTVTGPFDWLFAVTADMGIGVTFYGVSEPVSHFPASLSSHAGTSEGWAPLGGAAGIPFAIVLLGVCPVLWRGLAPERNRLQTA</sequence>
<keyword evidence="1" id="KW-0472">Membrane</keyword>
<feature type="transmembrane region" description="Helical" evidence="1">
    <location>
        <begin position="118"/>
        <end position="141"/>
    </location>
</feature>
<geneLocation type="plasmid" evidence="2">
    <name>unnamed</name>
</geneLocation>
<accession>A0ABT0CQX3</accession>
<feature type="transmembrane region" description="Helical" evidence="1">
    <location>
        <begin position="37"/>
        <end position="59"/>
    </location>
</feature>
<evidence type="ECO:0000313" key="3">
    <source>
        <dbReference type="Proteomes" id="UP001201844"/>
    </source>
</evidence>
<keyword evidence="3" id="KW-1185">Reference proteome</keyword>
<dbReference type="Proteomes" id="UP001201844">
    <property type="component" value="Unassembled WGS sequence"/>
</dbReference>
<name>A0ABT0CQX3_9HYPH</name>
<evidence type="ECO:0000256" key="1">
    <source>
        <dbReference type="SAM" id="Phobius"/>
    </source>
</evidence>
<evidence type="ECO:0000313" key="2">
    <source>
        <dbReference type="EMBL" id="MCJ8150759.1"/>
    </source>
</evidence>
<feature type="transmembrane region" description="Helical" evidence="1">
    <location>
        <begin position="80"/>
        <end position="98"/>
    </location>
</feature>
<keyword evidence="1" id="KW-1133">Transmembrane helix</keyword>
<dbReference type="EMBL" id="JAKVIN010000007">
    <property type="protein sequence ID" value="MCJ8150759.1"/>
    <property type="molecule type" value="Genomic_DNA"/>
</dbReference>
<keyword evidence="2" id="KW-0614">Plasmid</keyword>
<gene>
    <name evidence="2" type="ORF">MKI86_16540</name>
</gene>
<dbReference type="RefSeq" id="WP_241602692.1">
    <property type="nucleotide sequence ID" value="NZ_JAKVIN010000007.1"/>
</dbReference>
<protein>
    <submittedName>
        <fullName evidence="2">Uncharacterized protein</fullName>
    </submittedName>
</protein>
<proteinExistence type="predicted"/>